<evidence type="ECO:0008006" key="4">
    <source>
        <dbReference type="Google" id="ProtNLM"/>
    </source>
</evidence>
<dbReference type="Gene3D" id="3.10.28.20">
    <property type="entry name" value="Acetamidase/Formamidase-like domains"/>
    <property type="match status" value="1"/>
</dbReference>
<organism evidence="2 3">
    <name type="scientific">Shewanella psychromarinicola</name>
    <dbReference type="NCBI Taxonomy" id="2487742"/>
    <lineage>
        <taxon>Bacteria</taxon>
        <taxon>Pseudomonadati</taxon>
        <taxon>Pseudomonadota</taxon>
        <taxon>Gammaproteobacteria</taxon>
        <taxon>Alteromonadales</taxon>
        <taxon>Shewanellaceae</taxon>
        <taxon>Shewanella</taxon>
    </lineage>
</organism>
<keyword evidence="1" id="KW-0732">Signal</keyword>
<protein>
    <recommendedName>
        <fullName evidence="4">LPP20 lipoprotein</fullName>
    </recommendedName>
</protein>
<feature type="signal peptide" evidence="1">
    <location>
        <begin position="1"/>
        <end position="31"/>
    </location>
</feature>
<dbReference type="AlphaFoldDB" id="A0A3N4E971"/>
<reference evidence="3" key="1">
    <citation type="submission" date="2018-11" db="EMBL/GenBank/DDBJ databases">
        <title>Shewanella sp. R106.</title>
        <authorList>
            <person name="Hwang Y.J."/>
            <person name="Hwang C.Y."/>
        </authorList>
    </citation>
    <scope>NUCLEOTIDE SEQUENCE [LARGE SCALE GENOMIC DNA]</scope>
    <source>
        <strain evidence="3">R106</strain>
    </source>
</reference>
<name>A0A3N4E971_9GAMM</name>
<evidence type="ECO:0000313" key="2">
    <source>
        <dbReference type="EMBL" id="RPA33476.1"/>
    </source>
</evidence>
<proteinExistence type="predicted"/>
<gene>
    <name evidence="2" type="ORF">EGC77_09125</name>
</gene>
<dbReference type="PROSITE" id="PS51257">
    <property type="entry name" value="PROKAR_LIPOPROTEIN"/>
    <property type="match status" value="1"/>
</dbReference>
<feature type="chain" id="PRO_5018048201" description="LPP20 lipoprotein" evidence="1">
    <location>
        <begin position="32"/>
        <end position="283"/>
    </location>
</feature>
<dbReference type="EMBL" id="RKKB01000002">
    <property type="protein sequence ID" value="RPA33476.1"/>
    <property type="molecule type" value="Genomic_DNA"/>
</dbReference>
<evidence type="ECO:0000313" key="3">
    <source>
        <dbReference type="Proteomes" id="UP000278855"/>
    </source>
</evidence>
<accession>A0A3N4E971</accession>
<evidence type="ECO:0000256" key="1">
    <source>
        <dbReference type="SAM" id="SignalP"/>
    </source>
</evidence>
<comment type="caution">
    <text evidence="2">The sequence shown here is derived from an EMBL/GenBank/DDBJ whole genome shotgun (WGS) entry which is preliminary data.</text>
</comment>
<dbReference type="Proteomes" id="UP000278855">
    <property type="component" value="Unassembled WGS sequence"/>
</dbReference>
<sequence length="283" mass="31821">MVSFINKARHRRALSLSILTLVLVWPTSVVACSCAQYYAERPQPDWVTSQTADGITYIAAGSSLCTGLKNLDERRVDNDARASLTKMLNTSVSTREKTSIGAVGDAGYSRYKSNTELTSEHILKNATIFERWTDNQNCIVYAGIMLKQADLDKGKTEQLEAQQQQLVAQNACVESSGENRVHVKEWMIERLLQQGFAFNPDKTCQVKYRLTSKIVSARIDMVKNNLIVKVSRNNQPIWHKTYSGKAMSYSQRSRSELTQLAISDSLDSFFVDLSSLKHKKITP</sequence>